<reference evidence="1" key="1">
    <citation type="journal article" date="2015" name="Nature">
        <title>Complex archaea that bridge the gap between prokaryotes and eukaryotes.</title>
        <authorList>
            <person name="Spang A."/>
            <person name="Saw J.H."/>
            <person name="Jorgensen S.L."/>
            <person name="Zaremba-Niedzwiedzka K."/>
            <person name="Martijn J."/>
            <person name="Lind A.E."/>
            <person name="van Eijk R."/>
            <person name="Schleper C."/>
            <person name="Guy L."/>
            <person name="Ettema T.J."/>
        </authorList>
    </citation>
    <scope>NUCLEOTIDE SEQUENCE</scope>
</reference>
<feature type="non-terminal residue" evidence="1">
    <location>
        <position position="1"/>
    </location>
</feature>
<protein>
    <submittedName>
        <fullName evidence="1">Uncharacterized protein</fullName>
    </submittedName>
</protein>
<gene>
    <name evidence="1" type="ORF">LCGC14_1825370</name>
</gene>
<proteinExistence type="predicted"/>
<accession>A0A0F9GHP7</accession>
<dbReference type="AlphaFoldDB" id="A0A0F9GHP7"/>
<name>A0A0F9GHP7_9ZZZZ</name>
<sequence>VGLYDRIQKQINFGVAICGPRDQFARKVGRSIAEGRAEKHPTLVKELTVEIENNKEGYTALSKLGIDVLHEVQQDPFVFQELLTEQYRKHKKTT</sequence>
<evidence type="ECO:0000313" key="1">
    <source>
        <dbReference type="EMBL" id="KKL98349.1"/>
    </source>
</evidence>
<comment type="caution">
    <text evidence="1">The sequence shown here is derived from an EMBL/GenBank/DDBJ whole genome shotgun (WGS) entry which is preliminary data.</text>
</comment>
<dbReference type="EMBL" id="LAZR01017946">
    <property type="protein sequence ID" value="KKL98349.1"/>
    <property type="molecule type" value="Genomic_DNA"/>
</dbReference>
<organism evidence="1">
    <name type="scientific">marine sediment metagenome</name>
    <dbReference type="NCBI Taxonomy" id="412755"/>
    <lineage>
        <taxon>unclassified sequences</taxon>
        <taxon>metagenomes</taxon>
        <taxon>ecological metagenomes</taxon>
    </lineage>
</organism>